<proteinExistence type="predicted"/>
<sequence>CWYLVTDDGLFYVDNAGDEENASEEDRENKLISDAFVAAAQTMKSSDNESRKRKAKSSGKKIKFAKYELNQTAVPVKAGTSARNDSSSDESEVQDPNSDSDA</sequence>
<gene>
    <name evidence="2" type="ORF">A2U01_0011251</name>
</gene>
<dbReference type="PANTHER" id="PTHR35505:SF5">
    <property type="entry name" value="SUBSTRATE CARRIER FAMILY PROTEIN"/>
    <property type="match status" value="1"/>
</dbReference>
<comment type="caution">
    <text evidence="2">The sequence shown here is derived from an EMBL/GenBank/DDBJ whole genome shotgun (WGS) entry which is preliminary data.</text>
</comment>
<name>A0A392MS47_9FABA</name>
<dbReference type="EMBL" id="LXQA010018095">
    <property type="protein sequence ID" value="MCH90337.1"/>
    <property type="molecule type" value="Genomic_DNA"/>
</dbReference>
<dbReference type="PANTHER" id="PTHR35505">
    <property type="entry name" value="OS01G0600300 PROTEIN"/>
    <property type="match status" value="1"/>
</dbReference>
<dbReference type="AlphaFoldDB" id="A0A392MS47"/>
<feature type="compositionally biased region" description="Acidic residues" evidence="1">
    <location>
        <begin position="87"/>
        <end position="102"/>
    </location>
</feature>
<evidence type="ECO:0000313" key="3">
    <source>
        <dbReference type="Proteomes" id="UP000265520"/>
    </source>
</evidence>
<feature type="region of interest" description="Disordered" evidence="1">
    <location>
        <begin position="74"/>
        <end position="102"/>
    </location>
</feature>
<accession>A0A392MS47</accession>
<organism evidence="2 3">
    <name type="scientific">Trifolium medium</name>
    <dbReference type="NCBI Taxonomy" id="97028"/>
    <lineage>
        <taxon>Eukaryota</taxon>
        <taxon>Viridiplantae</taxon>
        <taxon>Streptophyta</taxon>
        <taxon>Embryophyta</taxon>
        <taxon>Tracheophyta</taxon>
        <taxon>Spermatophyta</taxon>
        <taxon>Magnoliopsida</taxon>
        <taxon>eudicotyledons</taxon>
        <taxon>Gunneridae</taxon>
        <taxon>Pentapetalae</taxon>
        <taxon>rosids</taxon>
        <taxon>fabids</taxon>
        <taxon>Fabales</taxon>
        <taxon>Fabaceae</taxon>
        <taxon>Papilionoideae</taxon>
        <taxon>50 kb inversion clade</taxon>
        <taxon>NPAAA clade</taxon>
        <taxon>Hologalegina</taxon>
        <taxon>IRL clade</taxon>
        <taxon>Trifolieae</taxon>
        <taxon>Trifolium</taxon>
    </lineage>
</organism>
<evidence type="ECO:0000313" key="2">
    <source>
        <dbReference type="EMBL" id="MCH90337.1"/>
    </source>
</evidence>
<keyword evidence="3" id="KW-1185">Reference proteome</keyword>
<feature type="non-terminal residue" evidence="2">
    <location>
        <position position="1"/>
    </location>
</feature>
<dbReference type="Proteomes" id="UP000265520">
    <property type="component" value="Unassembled WGS sequence"/>
</dbReference>
<reference evidence="2 3" key="1">
    <citation type="journal article" date="2018" name="Front. Plant Sci.">
        <title>Red Clover (Trifolium pratense) and Zigzag Clover (T. medium) - A Picture of Genomic Similarities and Differences.</title>
        <authorList>
            <person name="Dluhosova J."/>
            <person name="Istvanek J."/>
            <person name="Nedelnik J."/>
            <person name="Repkova J."/>
        </authorList>
    </citation>
    <scope>NUCLEOTIDE SEQUENCE [LARGE SCALE GENOMIC DNA]</scope>
    <source>
        <strain evidence="3">cv. 10/8</strain>
        <tissue evidence="2">Leaf</tissue>
    </source>
</reference>
<protein>
    <submittedName>
        <fullName evidence="2">Uncharacterized protein</fullName>
    </submittedName>
</protein>
<evidence type="ECO:0000256" key="1">
    <source>
        <dbReference type="SAM" id="MobiDB-lite"/>
    </source>
</evidence>